<protein>
    <submittedName>
        <fullName evidence="1">Uncharacterized protein</fullName>
    </submittedName>
</protein>
<dbReference type="EMBL" id="MVBN01000021">
    <property type="protein sequence ID" value="OOK63280.1"/>
    <property type="molecule type" value="Genomic_DNA"/>
</dbReference>
<comment type="caution">
    <text evidence="1">The sequence shown here is derived from an EMBL/GenBank/DDBJ whole genome shotgun (WGS) entry which is preliminary data.</text>
</comment>
<dbReference type="Proteomes" id="UP000188532">
    <property type="component" value="Unassembled WGS sequence"/>
</dbReference>
<proteinExistence type="predicted"/>
<accession>A0A1V3W8I4</accession>
<evidence type="ECO:0000313" key="2">
    <source>
        <dbReference type="Proteomes" id="UP000188532"/>
    </source>
</evidence>
<name>A0A1V3W8I4_MYCKA</name>
<reference evidence="1 2" key="1">
    <citation type="submission" date="2017-02" db="EMBL/GenBank/DDBJ databases">
        <title>Complete genome sequences of Mycobacterium kansasii strains isolated from rhesus macaques.</title>
        <authorList>
            <person name="Panda A."/>
            <person name="Nagaraj S."/>
            <person name="Zhao X."/>
            <person name="Tettelin H."/>
            <person name="Detolla L.J."/>
        </authorList>
    </citation>
    <scope>NUCLEOTIDE SEQUENCE [LARGE SCALE GENOMIC DNA]</scope>
    <source>
        <strain evidence="1 2">11-3469</strain>
    </source>
</reference>
<dbReference type="AlphaFoldDB" id="A0A1V3W8I4"/>
<evidence type="ECO:0000313" key="1">
    <source>
        <dbReference type="EMBL" id="OOK63280.1"/>
    </source>
</evidence>
<organism evidence="1 2">
    <name type="scientific">Mycobacterium kansasii</name>
    <dbReference type="NCBI Taxonomy" id="1768"/>
    <lineage>
        <taxon>Bacteria</taxon>
        <taxon>Bacillati</taxon>
        <taxon>Actinomycetota</taxon>
        <taxon>Actinomycetes</taxon>
        <taxon>Mycobacteriales</taxon>
        <taxon>Mycobacteriaceae</taxon>
        <taxon>Mycobacterium</taxon>
    </lineage>
</organism>
<gene>
    <name evidence="1" type="ORF">BZL29_8561</name>
</gene>
<sequence length="41" mass="4351">MGAAASAAAAIPERPMRAMYERAASISYEELRVASSTTPQH</sequence>